<sequence>MFKHKYYAYFKSTCQFCNPLHFLKEKKVGDIITQRSSAVNWGSRGGLVVRYRLRGRSVPGPIPVILHVFGPLHAKSYVGSKTFYRWCGADDRSSKLRGPSSNSSHVASKRDVNITELTKPVMR</sequence>
<accession>A0A4Y2T0H9</accession>
<keyword evidence="2" id="KW-1185">Reference proteome</keyword>
<name>A0A4Y2T0H9_ARAVE</name>
<evidence type="ECO:0000313" key="2">
    <source>
        <dbReference type="Proteomes" id="UP000499080"/>
    </source>
</evidence>
<gene>
    <name evidence="1" type="ORF">AVEN_182665_1</name>
</gene>
<dbReference type="AlphaFoldDB" id="A0A4Y2T0H9"/>
<proteinExistence type="predicted"/>
<evidence type="ECO:0000313" key="1">
    <source>
        <dbReference type="EMBL" id="GBN94102.1"/>
    </source>
</evidence>
<dbReference type="Proteomes" id="UP000499080">
    <property type="component" value="Unassembled WGS sequence"/>
</dbReference>
<organism evidence="1 2">
    <name type="scientific">Araneus ventricosus</name>
    <name type="common">Orbweaver spider</name>
    <name type="synonym">Epeira ventricosa</name>
    <dbReference type="NCBI Taxonomy" id="182803"/>
    <lineage>
        <taxon>Eukaryota</taxon>
        <taxon>Metazoa</taxon>
        <taxon>Ecdysozoa</taxon>
        <taxon>Arthropoda</taxon>
        <taxon>Chelicerata</taxon>
        <taxon>Arachnida</taxon>
        <taxon>Araneae</taxon>
        <taxon>Araneomorphae</taxon>
        <taxon>Entelegynae</taxon>
        <taxon>Araneoidea</taxon>
        <taxon>Araneidae</taxon>
        <taxon>Araneus</taxon>
    </lineage>
</organism>
<comment type="caution">
    <text evidence="1">The sequence shown here is derived from an EMBL/GenBank/DDBJ whole genome shotgun (WGS) entry which is preliminary data.</text>
</comment>
<reference evidence="1 2" key="1">
    <citation type="journal article" date="2019" name="Sci. Rep.">
        <title>Orb-weaving spider Araneus ventricosus genome elucidates the spidroin gene catalogue.</title>
        <authorList>
            <person name="Kono N."/>
            <person name="Nakamura H."/>
            <person name="Ohtoshi R."/>
            <person name="Moran D.A.P."/>
            <person name="Shinohara A."/>
            <person name="Yoshida Y."/>
            <person name="Fujiwara M."/>
            <person name="Mori M."/>
            <person name="Tomita M."/>
            <person name="Arakawa K."/>
        </authorList>
    </citation>
    <scope>NUCLEOTIDE SEQUENCE [LARGE SCALE GENOMIC DNA]</scope>
</reference>
<protein>
    <submittedName>
        <fullName evidence="1">Uncharacterized protein</fullName>
    </submittedName>
</protein>
<dbReference type="EMBL" id="BGPR01025309">
    <property type="protein sequence ID" value="GBN94102.1"/>
    <property type="molecule type" value="Genomic_DNA"/>
</dbReference>